<dbReference type="Proteomes" id="UP001501461">
    <property type="component" value="Unassembled WGS sequence"/>
</dbReference>
<keyword evidence="2" id="KW-1185">Reference proteome</keyword>
<accession>A0ABP5FN23</accession>
<dbReference type="Gene3D" id="2.60.120.10">
    <property type="entry name" value="Jelly Rolls"/>
    <property type="match status" value="1"/>
</dbReference>
<sequence length="128" mass="14098">MSHPPEELQLVDFDLEQQKLMDNARTATARRAGSTIFHGDGLRQTMVALLQDAELSDHESPPEAFIHVLQGKITVNGNGRSWNIIMGQLLPVPPERHSVTALEDTVLTLTVLRPPAIAHALTDTTARF</sequence>
<dbReference type="PANTHER" id="PTHR37694:SF1">
    <property type="entry name" value="SLR8022 PROTEIN"/>
    <property type="match status" value="1"/>
</dbReference>
<gene>
    <name evidence="1" type="ORF">GCM10009720_07160</name>
</gene>
<name>A0ABP5FN23_9MICC</name>
<reference evidence="2" key="1">
    <citation type="journal article" date="2019" name="Int. J. Syst. Evol. Microbiol.">
        <title>The Global Catalogue of Microorganisms (GCM) 10K type strain sequencing project: providing services to taxonomists for standard genome sequencing and annotation.</title>
        <authorList>
            <consortium name="The Broad Institute Genomics Platform"/>
            <consortium name="The Broad Institute Genome Sequencing Center for Infectious Disease"/>
            <person name="Wu L."/>
            <person name="Ma J."/>
        </authorList>
    </citation>
    <scope>NUCLEOTIDE SEQUENCE [LARGE SCALE GENOMIC DNA]</scope>
    <source>
        <strain evidence="2">JCM 13595</strain>
    </source>
</reference>
<proteinExistence type="predicted"/>
<dbReference type="InterPro" id="IPR011051">
    <property type="entry name" value="RmlC_Cupin_sf"/>
</dbReference>
<evidence type="ECO:0000313" key="1">
    <source>
        <dbReference type="EMBL" id="GAA2029848.1"/>
    </source>
</evidence>
<dbReference type="EMBL" id="BAAAMN010000012">
    <property type="protein sequence ID" value="GAA2029848.1"/>
    <property type="molecule type" value="Genomic_DNA"/>
</dbReference>
<evidence type="ECO:0000313" key="2">
    <source>
        <dbReference type="Proteomes" id="UP001501461"/>
    </source>
</evidence>
<dbReference type="PANTHER" id="PTHR37694">
    <property type="entry name" value="SLR8022 PROTEIN"/>
    <property type="match status" value="1"/>
</dbReference>
<evidence type="ECO:0008006" key="3">
    <source>
        <dbReference type="Google" id="ProtNLM"/>
    </source>
</evidence>
<dbReference type="InterPro" id="IPR014710">
    <property type="entry name" value="RmlC-like_jellyroll"/>
</dbReference>
<protein>
    <recommendedName>
        <fullName evidence="3">LuxR family transcriptional regulator</fullName>
    </recommendedName>
</protein>
<organism evidence="1 2">
    <name type="scientific">Yaniella flava</name>
    <dbReference type="NCBI Taxonomy" id="287930"/>
    <lineage>
        <taxon>Bacteria</taxon>
        <taxon>Bacillati</taxon>
        <taxon>Actinomycetota</taxon>
        <taxon>Actinomycetes</taxon>
        <taxon>Micrococcales</taxon>
        <taxon>Micrococcaceae</taxon>
        <taxon>Yaniella</taxon>
    </lineage>
</organism>
<comment type="caution">
    <text evidence="1">The sequence shown here is derived from an EMBL/GenBank/DDBJ whole genome shotgun (WGS) entry which is preliminary data.</text>
</comment>
<dbReference type="RefSeq" id="WP_343956218.1">
    <property type="nucleotide sequence ID" value="NZ_BAAAMN010000012.1"/>
</dbReference>
<dbReference type="SUPFAM" id="SSF51182">
    <property type="entry name" value="RmlC-like cupins"/>
    <property type="match status" value="1"/>
</dbReference>